<dbReference type="InterPro" id="IPR000257">
    <property type="entry name" value="Uroporphyrinogen_deCOase"/>
</dbReference>
<dbReference type="Gene3D" id="3.20.20.210">
    <property type="match status" value="1"/>
</dbReference>
<keyword evidence="3" id="KW-1185">Reference proteome</keyword>
<dbReference type="PANTHER" id="PTHR47099:SF1">
    <property type="entry name" value="METHYLCOBAMIDE:COM METHYLTRANSFERASE MTBA"/>
    <property type="match status" value="1"/>
</dbReference>
<accession>A0A143YXG7</accession>
<feature type="domain" description="Uroporphyrinogen decarboxylase (URO-D)" evidence="1">
    <location>
        <begin position="31"/>
        <end position="342"/>
    </location>
</feature>
<reference evidence="2 3" key="1">
    <citation type="submission" date="2016-02" db="EMBL/GenBank/DDBJ databases">
        <authorList>
            <person name="Wen L."/>
            <person name="He K."/>
            <person name="Yang H."/>
        </authorList>
    </citation>
    <scope>NUCLEOTIDE SEQUENCE [LARGE SCALE GENOMIC DNA]</scope>
    <source>
        <strain evidence="2">Trichococcus palustris</strain>
    </source>
</reference>
<dbReference type="InterPro" id="IPR038071">
    <property type="entry name" value="UROD/MetE-like_sf"/>
</dbReference>
<sequence length="362" mass="40386">MTERFNGRKRIEAAIAKQPLDRPAISGWRHMPLVDRDVEAFAKATIAFTDENDWDLIKLMSQGQFFVEAYGAPITFSTDAKEWAGKILKYPIQEAKDLTKLKPLQADNAIIQREAAFARNIVEHYQKEKVVVGTVFSPLSWVKQFTPGNDSIAHIVDGPEESPIKEFLQDHREELRTALDTLHASNKVLVDALIDAGVDGFFIAEQYSQSGDISEDDYAIFSKPYTEDLLAYIKERTWFNVLHAHGHDDLAVDRILDYDVQAYNWEDGGDEPGNPSRLSFQKLRSLTDKVLVGGISPKNDLTFSDNPQEIGELLTNRLEGILAQTGDTGVVFAPGCAISLEASDIAYQRIGAAAKEVWATKV</sequence>
<dbReference type="Pfam" id="PF01208">
    <property type="entry name" value="URO-D"/>
    <property type="match status" value="1"/>
</dbReference>
<proteinExistence type="predicted"/>
<name>A0A143YXG7_9LACT</name>
<dbReference type="GO" id="GO:0004853">
    <property type="term" value="F:uroporphyrinogen decarboxylase activity"/>
    <property type="evidence" value="ECO:0007669"/>
    <property type="project" value="InterPro"/>
</dbReference>
<dbReference type="AlphaFoldDB" id="A0A143YXG7"/>
<dbReference type="SUPFAM" id="SSF51726">
    <property type="entry name" value="UROD/MetE-like"/>
    <property type="match status" value="1"/>
</dbReference>
<protein>
    <submittedName>
        <fullName evidence="2">Uroporphyrinogen decarboxylase (Uro-d)</fullName>
    </submittedName>
</protein>
<dbReference type="OrthoDB" id="7375127at2"/>
<dbReference type="InterPro" id="IPR052024">
    <property type="entry name" value="Methanogen_methyltrans"/>
</dbReference>
<evidence type="ECO:0000313" key="3">
    <source>
        <dbReference type="Proteomes" id="UP000242754"/>
    </source>
</evidence>
<organism evidence="2 3">
    <name type="scientific">Trichococcus palustris</name>
    <dbReference type="NCBI Taxonomy" id="140314"/>
    <lineage>
        <taxon>Bacteria</taxon>
        <taxon>Bacillati</taxon>
        <taxon>Bacillota</taxon>
        <taxon>Bacilli</taxon>
        <taxon>Lactobacillales</taxon>
        <taxon>Carnobacteriaceae</taxon>
        <taxon>Trichococcus</taxon>
    </lineage>
</organism>
<gene>
    <name evidence="2" type="ORF">Tpal_2233</name>
</gene>
<dbReference type="STRING" id="140314.SAMN04488076_11089"/>
<dbReference type="RefSeq" id="WP_087033792.1">
    <property type="nucleotide sequence ID" value="NZ_FJNE01000007.1"/>
</dbReference>
<evidence type="ECO:0000259" key="1">
    <source>
        <dbReference type="Pfam" id="PF01208"/>
    </source>
</evidence>
<dbReference type="EMBL" id="FJNE01000007">
    <property type="protein sequence ID" value="CZQ98210.1"/>
    <property type="molecule type" value="Genomic_DNA"/>
</dbReference>
<evidence type="ECO:0000313" key="2">
    <source>
        <dbReference type="EMBL" id="CZQ98210.1"/>
    </source>
</evidence>
<dbReference type="PANTHER" id="PTHR47099">
    <property type="entry name" value="METHYLCOBAMIDE:COM METHYLTRANSFERASE MTBA"/>
    <property type="match status" value="1"/>
</dbReference>
<dbReference type="GO" id="GO:0006779">
    <property type="term" value="P:porphyrin-containing compound biosynthetic process"/>
    <property type="evidence" value="ECO:0007669"/>
    <property type="project" value="InterPro"/>
</dbReference>
<dbReference type="Proteomes" id="UP000242754">
    <property type="component" value="Unassembled WGS sequence"/>
</dbReference>